<sequence length="196" mass="22048">MAKKLKVYQTSIGFFDLAVAAPSMKAAAEAWGSDPDIFKRGFAKETEDPKVVKATIAAPGVVLRRPVGSHEEFTEKAVLPRAPQDRAEGADGSKQADTKSDDKAKRNAAAAVERERKREALDRAKAEAERERAKKQRERMIAKANAALERARSRHEDAMNSIRQRREELDKDEAREEERWQREQQAHDDALKEAKA</sequence>
<evidence type="ECO:0000313" key="3">
    <source>
        <dbReference type="Proteomes" id="UP000275436"/>
    </source>
</evidence>
<organism evidence="2 3">
    <name type="scientific">Mesorhizobium japonicum</name>
    <dbReference type="NCBI Taxonomy" id="2066070"/>
    <lineage>
        <taxon>Bacteria</taxon>
        <taxon>Pseudomonadati</taxon>
        <taxon>Pseudomonadota</taxon>
        <taxon>Alphaproteobacteria</taxon>
        <taxon>Hyphomicrobiales</taxon>
        <taxon>Phyllobacteriaceae</taxon>
        <taxon>Mesorhizobium</taxon>
    </lineage>
</organism>
<dbReference type="EMBL" id="QKOD01000011">
    <property type="protein sequence ID" value="RNJ42425.1"/>
    <property type="molecule type" value="Genomic_DNA"/>
</dbReference>
<feature type="compositionally biased region" description="Basic and acidic residues" evidence="1">
    <location>
        <begin position="149"/>
        <end position="196"/>
    </location>
</feature>
<dbReference type="Proteomes" id="UP000275436">
    <property type="component" value="Unassembled WGS sequence"/>
</dbReference>
<name>A0A3M9X3I2_9HYPH</name>
<reference evidence="2 3" key="1">
    <citation type="journal article" date="2018" name="Mol. Plant Microbe Interact.">
        <title>Taxonomically Different Co-Microsymbionts of a Relict Legume, Oxytropis popoviana, Have Complementary Sets of Symbiotic Genes and Together Increase the Efficiency of Plant Nodulation.</title>
        <authorList>
            <person name="Safronova V."/>
            <person name="Belimov A."/>
            <person name="Sazanova A."/>
            <person name="Chirak E."/>
            <person name="Verkhozina A."/>
            <person name="Kuznetsova I."/>
            <person name="Andronov E."/>
            <person name="Puhalsky J."/>
            <person name="Tikhonovich I."/>
        </authorList>
    </citation>
    <scope>NUCLEOTIDE SEQUENCE [LARGE SCALE GENOMIC DNA]</scope>
    <source>
        <strain evidence="2 3">Opo-235</strain>
    </source>
</reference>
<protein>
    <submittedName>
        <fullName evidence="2">Cell envelope biogenesis protein TolA</fullName>
    </submittedName>
</protein>
<dbReference type="AlphaFoldDB" id="A0A3M9X3I2"/>
<feature type="compositionally biased region" description="Basic and acidic residues" evidence="1">
    <location>
        <begin position="83"/>
        <end position="105"/>
    </location>
</feature>
<accession>A0A3M9X3I2</accession>
<evidence type="ECO:0000256" key="1">
    <source>
        <dbReference type="SAM" id="MobiDB-lite"/>
    </source>
</evidence>
<feature type="compositionally biased region" description="Basic and acidic residues" evidence="1">
    <location>
        <begin position="112"/>
        <end position="132"/>
    </location>
</feature>
<comment type="caution">
    <text evidence="2">The sequence shown here is derived from an EMBL/GenBank/DDBJ whole genome shotgun (WGS) entry which is preliminary data.</text>
</comment>
<proteinExistence type="predicted"/>
<dbReference type="RefSeq" id="WP_123169777.1">
    <property type="nucleotide sequence ID" value="NZ_QKOD01000011.1"/>
</dbReference>
<evidence type="ECO:0000313" key="2">
    <source>
        <dbReference type="EMBL" id="RNJ42425.1"/>
    </source>
</evidence>
<feature type="region of interest" description="Disordered" evidence="1">
    <location>
        <begin position="67"/>
        <end position="196"/>
    </location>
</feature>
<gene>
    <name evidence="2" type="ORF">DNR46_29005</name>
</gene>